<sequence>MSTRETNEEDGTILSSEHGTVEYETTRKKEENQQYIGYYVAEELFASVYCELPDFLETVFPVPDALVDQVFACVSKFNRHYNMSKKTKRWKAYPLAPPQAGDEHTLRAPFIRLVNIIVRSLPKGSKANDLRWHVDDMLPAARDPCLPDIKPDIVATLGVQNGEHGTSIIPWSRIFVPVSIKTQTTESGGSAVLELVKYMRLIFHEAVDRCFVFGLVLGFSNVTVYLAHRGGVIGSSTFNIHEDPKAFIRVIVGLSTLSPDRLGLDASLCVAPQRQTYSGRSLRSMTPKFSHEVKWNQDTDDHYWLLEMPKPNANPGSGYGVMDDTETETFVLFKGITLSKGGVIRGRATRVWKAWLLDDMNLQPKQRRLFVVKDSWRDDDRRSEGEIYTLIGNTKGVATMRSYSVVRVNGQNDTTFFRIQRSLPIKSKPRCIDMPQEDVSPRAVPNISAYDCEHMTQWLKSNDYLPMLDEPDGAPQGKVHTRLVMETYGWSVRYSASPLELVRVMKDAVEGYRAAYRRGVMQFDMSVENILITGRTEEGWRGALIDFDHAQVLGDQELDDDERNGTRPFVSAELLLKEPYFAVDHSNEPRRVAPCHAFNHDLESILWILLWVCLCTSGGGVLRQALYDSQHGDHEELVWIVMSLFEGTDSNLQGRTKWAAIIVEDFFGRYVDSVDDFYSALKPLLWTVWRVLHDGYQAHCFNFDATVEKFRIAFDDAERELLAHPPVLSDSQKANVEQELARRAKDCEDWTHAPLRPVDSQASPRPIQSLCRPDSVADGDDGESHECPADVPNTGKVCHHASPIVRAKLASEAQATDPFGRQTSRRKSRDANTVASATPRYSLRSNASVSNALDAEATAEPPLMSAC</sequence>
<proteinExistence type="predicted"/>
<dbReference type="PANTHER" id="PTHR38248">
    <property type="entry name" value="FUNK1 6"/>
    <property type="match status" value="1"/>
</dbReference>
<evidence type="ECO:0000313" key="4">
    <source>
        <dbReference type="Proteomes" id="UP000015241"/>
    </source>
</evidence>
<dbReference type="HOGENOM" id="CLU_012483_0_0_1"/>
<dbReference type="OrthoDB" id="2792997at2759"/>
<name>S8EFF5_FOMSC</name>
<organism evidence="3 4">
    <name type="scientific">Fomitopsis schrenkii</name>
    <name type="common">Brown rot fungus</name>
    <dbReference type="NCBI Taxonomy" id="2126942"/>
    <lineage>
        <taxon>Eukaryota</taxon>
        <taxon>Fungi</taxon>
        <taxon>Dikarya</taxon>
        <taxon>Basidiomycota</taxon>
        <taxon>Agaricomycotina</taxon>
        <taxon>Agaricomycetes</taxon>
        <taxon>Polyporales</taxon>
        <taxon>Fomitopsis</taxon>
    </lineage>
</organism>
<evidence type="ECO:0000313" key="3">
    <source>
        <dbReference type="EMBL" id="EPT01934.1"/>
    </source>
</evidence>
<dbReference type="EMBL" id="KE504138">
    <property type="protein sequence ID" value="EPT01934.1"/>
    <property type="molecule type" value="Genomic_DNA"/>
</dbReference>
<gene>
    <name evidence="3" type="ORF">FOMPIDRAFT_1048225</name>
</gene>
<keyword evidence="4" id="KW-1185">Reference proteome</keyword>
<dbReference type="InterPro" id="IPR011009">
    <property type="entry name" value="Kinase-like_dom_sf"/>
</dbReference>
<dbReference type="PANTHER" id="PTHR38248:SF2">
    <property type="entry name" value="FUNK1 11"/>
    <property type="match status" value="1"/>
</dbReference>
<feature type="region of interest" description="Disordered" evidence="1">
    <location>
        <begin position="1"/>
        <end position="26"/>
    </location>
</feature>
<feature type="domain" description="Fungal-type protein kinase" evidence="2">
    <location>
        <begin position="151"/>
        <end position="613"/>
    </location>
</feature>
<reference evidence="3 4" key="1">
    <citation type="journal article" date="2012" name="Science">
        <title>The Paleozoic origin of enzymatic lignin decomposition reconstructed from 31 fungal genomes.</title>
        <authorList>
            <person name="Floudas D."/>
            <person name="Binder M."/>
            <person name="Riley R."/>
            <person name="Barry K."/>
            <person name="Blanchette R.A."/>
            <person name="Henrissat B."/>
            <person name="Martinez A.T."/>
            <person name="Otillar R."/>
            <person name="Spatafora J.W."/>
            <person name="Yadav J.S."/>
            <person name="Aerts A."/>
            <person name="Benoit I."/>
            <person name="Boyd A."/>
            <person name="Carlson A."/>
            <person name="Copeland A."/>
            <person name="Coutinho P.M."/>
            <person name="de Vries R.P."/>
            <person name="Ferreira P."/>
            <person name="Findley K."/>
            <person name="Foster B."/>
            <person name="Gaskell J."/>
            <person name="Glotzer D."/>
            <person name="Gorecki P."/>
            <person name="Heitman J."/>
            <person name="Hesse C."/>
            <person name="Hori C."/>
            <person name="Igarashi K."/>
            <person name="Jurgens J.A."/>
            <person name="Kallen N."/>
            <person name="Kersten P."/>
            <person name="Kohler A."/>
            <person name="Kuees U."/>
            <person name="Kumar T.K.A."/>
            <person name="Kuo A."/>
            <person name="LaButti K."/>
            <person name="Larrondo L.F."/>
            <person name="Lindquist E."/>
            <person name="Ling A."/>
            <person name="Lombard V."/>
            <person name="Lucas S."/>
            <person name="Lundell T."/>
            <person name="Martin R."/>
            <person name="McLaughlin D.J."/>
            <person name="Morgenstern I."/>
            <person name="Morin E."/>
            <person name="Murat C."/>
            <person name="Nagy L.G."/>
            <person name="Nolan M."/>
            <person name="Ohm R.A."/>
            <person name="Patyshakuliyeva A."/>
            <person name="Rokas A."/>
            <person name="Ruiz-Duenas F.J."/>
            <person name="Sabat G."/>
            <person name="Salamov A."/>
            <person name="Samejima M."/>
            <person name="Schmutz J."/>
            <person name="Slot J.C."/>
            <person name="St John F."/>
            <person name="Stenlid J."/>
            <person name="Sun H."/>
            <person name="Sun S."/>
            <person name="Syed K."/>
            <person name="Tsang A."/>
            <person name="Wiebenga A."/>
            <person name="Young D."/>
            <person name="Pisabarro A."/>
            <person name="Eastwood D.C."/>
            <person name="Martin F."/>
            <person name="Cullen D."/>
            <person name="Grigoriev I.V."/>
            <person name="Hibbett D.S."/>
        </authorList>
    </citation>
    <scope>NUCLEOTIDE SEQUENCE</scope>
    <source>
        <strain evidence="4">FP-58527</strain>
    </source>
</reference>
<evidence type="ECO:0000259" key="2">
    <source>
        <dbReference type="Pfam" id="PF17667"/>
    </source>
</evidence>
<dbReference type="Proteomes" id="UP000015241">
    <property type="component" value="Unassembled WGS sequence"/>
</dbReference>
<dbReference type="Gene3D" id="1.10.510.10">
    <property type="entry name" value="Transferase(Phosphotransferase) domain 1"/>
    <property type="match status" value="1"/>
</dbReference>
<dbReference type="SUPFAM" id="SSF56112">
    <property type="entry name" value="Protein kinase-like (PK-like)"/>
    <property type="match status" value="1"/>
</dbReference>
<evidence type="ECO:0000256" key="1">
    <source>
        <dbReference type="SAM" id="MobiDB-lite"/>
    </source>
</evidence>
<feature type="region of interest" description="Disordered" evidence="1">
    <location>
        <begin position="810"/>
        <end position="867"/>
    </location>
</feature>
<protein>
    <recommendedName>
        <fullName evidence="2">Fungal-type protein kinase domain-containing protein</fullName>
    </recommendedName>
</protein>
<feature type="region of interest" description="Disordered" evidence="1">
    <location>
        <begin position="752"/>
        <end position="795"/>
    </location>
</feature>
<dbReference type="AlphaFoldDB" id="S8EFF5"/>
<accession>S8EFF5</accession>
<dbReference type="STRING" id="743788.S8EFF5"/>
<dbReference type="InterPro" id="IPR040976">
    <property type="entry name" value="Pkinase_fungal"/>
</dbReference>
<dbReference type="eggNOG" id="ENOG502SJR2">
    <property type="taxonomic scope" value="Eukaryota"/>
</dbReference>
<dbReference type="InParanoid" id="S8EFF5"/>
<dbReference type="Pfam" id="PF17667">
    <property type="entry name" value="Pkinase_fungal"/>
    <property type="match status" value="1"/>
</dbReference>